<dbReference type="AlphaFoldDB" id="A0A8X6S5L3"/>
<dbReference type="Proteomes" id="UP000887159">
    <property type="component" value="Unassembled WGS sequence"/>
</dbReference>
<dbReference type="EMBL" id="BMAU01021224">
    <property type="protein sequence ID" value="GFY00933.1"/>
    <property type="molecule type" value="Genomic_DNA"/>
</dbReference>
<reference evidence="1" key="1">
    <citation type="submission" date="2020-08" db="EMBL/GenBank/DDBJ databases">
        <title>Multicomponent nature underlies the extraordinary mechanical properties of spider dragline silk.</title>
        <authorList>
            <person name="Kono N."/>
            <person name="Nakamura H."/>
            <person name="Mori M."/>
            <person name="Yoshida Y."/>
            <person name="Ohtoshi R."/>
            <person name="Malay A.D."/>
            <person name="Moran D.A.P."/>
            <person name="Tomita M."/>
            <person name="Numata K."/>
            <person name="Arakawa K."/>
        </authorList>
    </citation>
    <scope>NUCLEOTIDE SEQUENCE</scope>
</reference>
<keyword evidence="2" id="KW-1185">Reference proteome</keyword>
<gene>
    <name evidence="1" type="ORF">TNCV_1363391</name>
</gene>
<evidence type="ECO:0000313" key="1">
    <source>
        <dbReference type="EMBL" id="GFY00933.1"/>
    </source>
</evidence>
<name>A0A8X6S5L3_TRICX</name>
<evidence type="ECO:0000313" key="2">
    <source>
        <dbReference type="Proteomes" id="UP000887159"/>
    </source>
</evidence>
<protein>
    <submittedName>
        <fullName evidence="1">Uncharacterized protein</fullName>
    </submittedName>
</protein>
<proteinExistence type="predicted"/>
<comment type="caution">
    <text evidence="1">The sequence shown here is derived from an EMBL/GenBank/DDBJ whole genome shotgun (WGS) entry which is preliminary data.</text>
</comment>
<sequence length="71" mass="7794">MREKGANGLVTGPDKMVDALKLPNQAPKGYVTIRLRNGSISFRLAKTSQMEIRSIMFFSVIDVAPKHGASF</sequence>
<accession>A0A8X6S5L3</accession>
<organism evidence="1 2">
    <name type="scientific">Trichonephila clavipes</name>
    <name type="common">Golden silk orbweaver</name>
    <name type="synonym">Nephila clavipes</name>
    <dbReference type="NCBI Taxonomy" id="2585209"/>
    <lineage>
        <taxon>Eukaryota</taxon>
        <taxon>Metazoa</taxon>
        <taxon>Ecdysozoa</taxon>
        <taxon>Arthropoda</taxon>
        <taxon>Chelicerata</taxon>
        <taxon>Arachnida</taxon>
        <taxon>Araneae</taxon>
        <taxon>Araneomorphae</taxon>
        <taxon>Entelegynae</taxon>
        <taxon>Araneoidea</taxon>
        <taxon>Nephilidae</taxon>
        <taxon>Trichonephila</taxon>
    </lineage>
</organism>